<protein>
    <submittedName>
        <fullName evidence="1">Uncharacterized protein</fullName>
    </submittedName>
</protein>
<dbReference type="GeneID" id="98674141"/>
<dbReference type="EMBL" id="AP019736">
    <property type="protein sequence ID" value="BBL07518.1"/>
    <property type="molecule type" value="Genomic_DNA"/>
</dbReference>
<keyword evidence="2" id="KW-1185">Reference proteome</keyword>
<evidence type="ECO:0000313" key="1">
    <source>
        <dbReference type="EMBL" id="BBL07518.1"/>
    </source>
</evidence>
<proteinExistence type="predicted"/>
<dbReference type="KEGG" id="ada:A5CPEGH6_21560"/>
<accession>A0A4Y1X5B7</accession>
<dbReference type="AlphaFoldDB" id="A0A4Y1X5B7"/>
<dbReference type="RefSeq" id="WP_141429676.1">
    <property type="nucleotide sequence ID" value="NZ_AP019736.1"/>
</dbReference>
<gene>
    <name evidence="1" type="ORF">A5CPEGH6_21560</name>
</gene>
<evidence type="ECO:0000313" key="2">
    <source>
        <dbReference type="Proteomes" id="UP000319374"/>
    </source>
</evidence>
<sequence length="556" mass="61447">MTGNEATTLDLTVTVDVDYVVSVYAENADGKSDVVTKDFKISSAELKGELVELTVKNLTAFSLDVDVKKSIKCSKYVITAMQKNSYNEEYFIQSAETSLSPNPDYPMQPFNWSDKSATFTEHTLVKNRMADDPESEGVKLTSSEDDDMNKMVVCVYALPAGDGQAEVFTQDFTVPEPSDYDGSIEVQIDIADEDITLTSVAATITAGAGCKKIFTSLIGASDYDPFDEITDEAKRKELLTVLGNNRQVLPYTEPYKVDFTHNMTPNTTWRLYAVPIAEDGTIGKVTYEDFTTKKPVFDGTGEIVSAELSQTTPEAIELKLTTSGDVEKVRIFCWSYNECYNIVGDPAELEWAIYDRENNASWTDEYAKDEFSGTLSLSILHPGDDYCIYGATVDAKGNVSYPVNLVQLAGGSEDKDAMFKTMPEEQEEIVVKFDGTGEATLKVTETEKDEYSTNIEYTVTKGANTVKAYRIRTASTAYEETLEEDLKTAFADYPNSISGSYKELTFADGDTESETLEYLTNYDSEWGGNIVAIVTVDKDGKLKIADYYLAGTGDKE</sequence>
<name>A0A4Y1X5B7_9BACT</name>
<dbReference type="OrthoDB" id="1100376at2"/>
<dbReference type="Proteomes" id="UP000319374">
    <property type="component" value="Chromosome"/>
</dbReference>
<reference evidence="2" key="1">
    <citation type="submission" date="2019-06" db="EMBL/GenBank/DDBJ databases">
        <title>Alistipes onderdonkii subsp. vulgaris subsp. nov., Alistipes dispar sp. nov. and Alistipes communis sp. nov., isolated from human faeces, and creation of Alistipes onderdonkii subsp. onderdonkii subsp. nov.</title>
        <authorList>
            <person name="Sakamoto M."/>
            <person name="Ikeyama N."/>
            <person name="Ogata Y."/>
            <person name="Suda W."/>
            <person name="Iino T."/>
            <person name="Hattori M."/>
            <person name="Ohkuma M."/>
        </authorList>
    </citation>
    <scope>NUCLEOTIDE SEQUENCE [LARGE SCALE GENOMIC DNA]</scope>
    <source>
        <strain evidence="2">5CPEGH6</strain>
    </source>
</reference>
<organism evidence="1 2">
    <name type="scientific">Alistipes dispar</name>
    <dbReference type="NCBI Taxonomy" id="2585119"/>
    <lineage>
        <taxon>Bacteria</taxon>
        <taxon>Pseudomonadati</taxon>
        <taxon>Bacteroidota</taxon>
        <taxon>Bacteroidia</taxon>
        <taxon>Bacteroidales</taxon>
        <taxon>Rikenellaceae</taxon>
        <taxon>Alistipes</taxon>
    </lineage>
</organism>